<evidence type="ECO:0000256" key="1">
    <source>
        <dbReference type="SAM" id="Coils"/>
    </source>
</evidence>
<evidence type="ECO:0000313" key="2">
    <source>
        <dbReference type="EMBL" id="MCD7467851.1"/>
    </source>
</evidence>
<accession>A0ABS8TAH7</accession>
<proteinExistence type="predicted"/>
<keyword evidence="1" id="KW-0175">Coiled coil</keyword>
<evidence type="ECO:0000313" key="3">
    <source>
        <dbReference type="Proteomes" id="UP000823775"/>
    </source>
</evidence>
<sequence>MLSEKLLKDQVLPWYVLKGSISSPKAPKGWEHLFSLPMPIMYESEVTEFYASLCFTDDDESVFATIGGIDLEFDSISLGKILNVHTTGEFTSSAVPGALLDLQEQNARSVNASLKNQLEELTRQMICDQRTANERIEKLLAKL</sequence>
<feature type="coiled-coil region" evidence="1">
    <location>
        <begin position="100"/>
        <end position="131"/>
    </location>
</feature>
<protein>
    <submittedName>
        <fullName evidence="2">Uncharacterized protein</fullName>
    </submittedName>
</protein>
<name>A0ABS8TAH7_DATST</name>
<organism evidence="2 3">
    <name type="scientific">Datura stramonium</name>
    <name type="common">Jimsonweed</name>
    <name type="synonym">Common thornapple</name>
    <dbReference type="NCBI Taxonomy" id="4076"/>
    <lineage>
        <taxon>Eukaryota</taxon>
        <taxon>Viridiplantae</taxon>
        <taxon>Streptophyta</taxon>
        <taxon>Embryophyta</taxon>
        <taxon>Tracheophyta</taxon>
        <taxon>Spermatophyta</taxon>
        <taxon>Magnoliopsida</taxon>
        <taxon>eudicotyledons</taxon>
        <taxon>Gunneridae</taxon>
        <taxon>Pentapetalae</taxon>
        <taxon>asterids</taxon>
        <taxon>lamiids</taxon>
        <taxon>Solanales</taxon>
        <taxon>Solanaceae</taxon>
        <taxon>Solanoideae</taxon>
        <taxon>Datureae</taxon>
        <taxon>Datura</taxon>
    </lineage>
</organism>
<dbReference type="EMBL" id="JACEIK010001275">
    <property type="protein sequence ID" value="MCD7467851.1"/>
    <property type="molecule type" value="Genomic_DNA"/>
</dbReference>
<comment type="caution">
    <text evidence="2">The sequence shown here is derived from an EMBL/GenBank/DDBJ whole genome shotgun (WGS) entry which is preliminary data.</text>
</comment>
<reference evidence="2 3" key="1">
    <citation type="journal article" date="2021" name="BMC Genomics">
        <title>Datura genome reveals duplications of psychoactive alkaloid biosynthetic genes and high mutation rate following tissue culture.</title>
        <authorList>
            <person name="Rajewski A."/>
            <person name="Carter-House D."/>
            <person name="Stajich J."/>
            <person name="Litt A."/>
        </authorList>
    </citation>
    <scope>NUCLEOTIDE SEQUENCE [LARGE SCALE GENOMIC DNA]</scope>
    <source>
        <strain evidence="2">AR-01</strain>
    </source>
</reference>
<dbReference type="Proteomes" id="UP000823775">
    <property type="component" value="Unassembled WGS sequence"/>
</dbReference>
<keyword evidence="3" id="KW-1185">Reference proteome</keyword>
<gene>
    <name evidence="2" type="ORF">HAX54_005498</name>
</gene>